<sequence length="572" mass="65077">MQHLDLFKKSHGSIWHRKPIASSEDGLLLTITRSSLRAFTPGGNRTIRFTQVAFDRSGQQFLASDQQGNLYQFNLAKNKFKSLLNTGVPCTTLSFNLQRKNEALVALSDCLLKCYDITTKEVVCWMKGHDTAINSISIHSSGRYALTASNKVAHLWDLETFTHQRTLNGAQKVGIMKVCFLPSSNNILTCFKDDTIFVWDMENLQCQYQLPVPPGKNKPCYRSLATTSDGQYLIAGGRSRFLHLWTLENKRLIRIIQLPLCVKNVKLIAFLPDSLDTSSSQTVGVLSQDGIMRFINIHNCNLLFEIGTQNNPIHQATINSNGRYVLALMGNGNINLYSIASLSTEIKKPPEPITKAVIVKDKDASSTATNRDKPARYADLHGIAPEDINKNINWNGPQASNDLYDRLDIKRLHRILKGFGEYPSKYRIFIWRSLLKLPENHECYSNLIEKGTHSAFIKLDEEYPIKSRKLLNNLQKTLSALAHWSPIFGEVHYLPLLIFPFVKLFQNNHLICFEVIATIIVNWCQKWFEFFPNPPINILSSIENMLGAHDSELLDHFIRNKIKSQVFKLNTR</sequence>
<reference evidence="3 4" key="1">
    <citation type="journal article" date="2008" name="Nature">
        <title>The Trichoplax genome and the nature of placozoans.</title>
        <authorList>
            <person name="Srivastava M."/>
            <person name="Begovic E."/>
            <person name="Chapman J."/>
            <person name="Putnam N.H."/>
            <person name="Hellsten U."/>
            <person name="Kawashima T."/>
            <person name="Kuo A."/>
            <person name="Mitros T."/>
            <person name="Salamov A."/>
            <person name="Carpenter M.L."/>
            <person name="Signorovitch A.Y."/>
            <person name="Moreno M.A."/>
            <person name="Kamm K."/>
            <person name="Grimwood J."/>
            <person name="Schmutz J."/>
            <person name="Shapiro H."/>
            <person name="Grigoriev I.V."/>
            <person name="Buss L.W."/>
            <person name="Schierwater B."/>
            <person name="Dellaporta S.L."/>
            <person name="Rokhsar D.S."/>
        </authorList>
    </citation>
    <scope>NUCLEOTIDE SEQUENCE [LARGE SCALE GENOMIC DNA]</scope>
    <source>
        <strain evidence="3 4">Grell-BS-1999</strain>
    </source>
</reference>
<evidence type="ECO:0000256" key="2">
    <source>
        <dbReference type="ARBA" id="ARBA00022737"/>
    </source>
</evidence>
<dbReference type="FunCoup" id="B3S7F5">
    <property type="interactions" value="1407"/>
</dbReference>
<evidence type="ECO:0000313" key="4">
    <source>
        <dbReference type="Proteomes" id="UP000009022"/>
    </source>
</evidence>
<name>B3S7F5_TRIAD</name>
<dbReference type="EMBL" id="DS985254">
    <property type="protein sequence ID" value="EDV21189.1"/>
    <property type="molecule type" value="Genomic_DNA"/>
</dbReference>
<dbReference type="RefSeq" id="XP_002116156.1">
    <property type="nucleotide sequence ID" value="XM_002116120.1"/>
</dbReference>
<proteinExistence type="predicted"/>
<dbReference type="PANTHER" id="PTHR19853:SF1">
    <property type="entry name" value="TBC1 DOMAIN FAMILY MEMBER 31"/>
    <property type="match status" value="1"/>
</dbReference>
<dbReference type="FunFam" id="2.130.10.10:FF:000185">
    <property type="entry name" value="TBC1 domain family member 31 isoform X1"/>
    <property type="match status" value="1"/>
</dbReference>
<dbReference type="Gene3D" id="2.130.10.10">
    <property type="entry name" value="YVTN repeat-like/Quinoprotein amine dehydrogenase"/>
    <property type="match status" value="2"/>
</dbReference>
<dbReference type="CTD" id="6757461"/>
<protein>
    <submittedName>
        <fullName evidence="3">Uncharacterized protein</fullName>
    </submittedName>
</protein>
<organism evidence="3 4">
    <name type="scientific">Trichoplax adhaerens</name>
    <name type="common">Trichoplax reptans</name>
    <dbReference type="NCBI Taxonomy" id="10228"/>
    <lineage>
        <taxon>Eukaryota</taxon>
        <taxon>Metazoa</taxon>
        <taxon>Placozoa</taxon>
        <taxon>Uniplacotomia</taxon>
        <taxon>Trichoplacea</taxon>
        <taxon>Trichoplacidae</taxon>
        <taxon>Trichoplax</taxon>
    </lineage>
</organism>
<dbReference type="InterPro" id="IPR036322">
    <property type="entry name" value="WD40_repeat_dom_sf"/>
</dbReference>
<dbReference type="Pfam" id="PF00400">
    <property type="entry name" value="WD40"/>
    <property type="match status" value="2"/>
</dbReference>
<keyword evidence="2" id="KW-0677">Repeat</keyword>
<dbReference type="SUPFAM" id="SSF50978">
    <property type="entry name" value="WD40 repeat-like"/>
    <property type="match status" value="1"/>
</dbReference>
<dbReference type="InParanoid" id="B3S7F5"/>
<dbReference type="eggNOG" id="KOG1093">
    <property type="taxonomic scope" value="Eukaryota"/>
</dbReference>
<dbReference type="PANTHER" id="PTHR19853">
    <property type="entry name" value="WD REPEAT CONTAINING PROTEIN 3 WDR3"/>
    <property type="match status" value="1"/>
</dbReference>
<dbReference type="PhylomeDB" id="B3S7F5"/>
<dbReference type="OMA" id="GCYPEKY"/>
<dbReference type="InterPro" id="IPR019775">
    <property type="entry name" value="WD40_repeat_CS"/>
</dbReference>
<dbReference type="SMART" id="SM00320">
    <property type="entry name" value="WD40"/>
    <property type="match status" value="6"/>
</dbReference>
<evidence type="ECO:0000313" key="3">
    <source>
        <dbReference type="EMBL" id="EDV21189.1"/>
    </source>
</evidence>
<keyword evidence="1" id="KW-0853">WD repeat</keyword>
<dbReference type="eggNOG" id="KOG0295">
    <property type="taxonomic scope" value="Eukaryota"/>
</dbReference>
<dbReference type="HOGENOM" id="CLU_476805_0_0_1"/>
<dbReference type="KEGG" id="tad:TRIADDRAFT_30536"/>
<dbReference type="OrthoDB" id="5578278at2759"/>
<dbReference type="InterPro" id="IPR001680">
    <property type="entry name" value="WD40_rpt"/>
</dbReference>
<dbReference type="GeneID" id="6757461"/>
<dbReference type="STRING" id="10228.B3S7F5"/>
<dbReference type="InterPro" id="IPR051570">
    <property type="entry name" value="TBC1_cilium_biogenesis"/>
</dbReference>
<dbReference type="InterPro" id="IPR015943">
    <property type="entry name" value="WD40/YVTN_repeat-like_dom_sf"/>
</dbReference>
<dbReference type="PROSITE" id="PS00678">
    <property type="entry name" value="WD_REPEATS_1"/>
    <property type="match status" value="1"/>
</dbReference>
<keyword evidence="4" id="KW-1185">Reference proteome</keyword>
<accession>B3S7F5</accession>
<gene>
    <name evidence="3" type="ORF">TRIADDRAFT_30536</name>
</gene>
<dbReference type="AlphaFoldDB" id="B3S7F5"/>
<evidence type="ECO:0000256" key="1">
    <source>
        <dbReference type="ARBA" id="ARBA00022574"/>
    </source>
</evidence>
<dbReference type="Proteomes" id="UP000009022">
    <property type="component" value="Unassembled WGS sequence"/>
</dbReference>